<feature type="region of interest" description="Disordered" evidence="2">
    <location>
        <begin position="189"/>
        <end position="243"/>
    </location>
</feature>
<dbReference type="PROSITE" id="PS50157">
    <property type="entry name" value="ZINC_FINGER_C2H2_2"/>
    <property type="match status" value="2"/>
</dbReference>
<keyword evidence="5" id="KW-1185">Reference proteome</keyword>
<feature type="region of interest" description="Disordered" evidence="2">
    <location>
        <begin position="295"/>
        <end position="445"/>
    </location>
</feature>
<feature type="compositionally biased region" description="Low complexity" evidence="2">
    <location>
        <begin position="402"/>
        <end position="418"/>
    </location>
</feature>
<gene>
    <name evidence="4" type="ORF">JAAARDRAFT_406172</name>
</gene>
<protein>
    <recommendedName>
        <fullName evidence="3">C2H2-type domain-containing protein</fullName>
    </recommendedName>
</protein>
<dbReference type="GO" id="GO:0008270">
    <property type="term" value="F:zinc ion binding"/>
    <property type="evidence" value="ECO:0007669"/>
    <property type="project" value="UniProtKB-KW"/>
</dbReference>
<feature type="compositionally biased region" description="Polar residues" evidence="2">
    <location>
        <begin position="433"/>
        <end position="445"/>
    </location>
</feature>
<sequence length="546" mass="59280">MEFPPLLISPPGDAGIAGHFNNLNLEAIDDEKLSVSLIPPTPPSTTSPLQSNPGNSDDSELFNLYIQFPDEDNNRFRLGQGLGAELVPITTEASTSPTILFAQDGPASPMPFNIPIDEGLQSPIEVPVADSFSTITPTIPKFYLSQSLTVRPSEVFGVYRERLRVVTSHQDFPLSDSLATVGELYLGTPSSDFPSSNPSPSTSDSDPPPWIAHQSVPAQHALPTHPPTPDLQPPQHRRTVSTGDIHSACDRRATIHVRSKSSEQLELPVNLLLPSNPSEVDLGCHSINHDLLTPQPYERDHLSNGLEGLGVDARRSRSRSTSTEGRGGSRSRDASLGGHGCIPRRASPYRRRGSLSSSSNNQLSPEAHFVYPRSSTSSFDDGSPQPHWDDHAGPPPSPSPSPSISASSYSPSPSLLSLGDTFLPDDRGEGSSHQDNPGPHSTSISASIQAEGQDGGVELDGEDVRKCRTTRAARRASDGRRKDEYKFFCKFCKEGFTRKESLKSHYRSREGIKGFLCNLCRKPFSSKSDCNRHVKHVHRDVNSGPD</sequence>
<dbReference type="Proteomes" id="UP000027265">
    <property type="component" value="Unassembled WGS sequence"/>
</dbReference>
<feature type="compositionally biased region" description="Low complexity" evidence="2">
    <location>
        <begin position="354"/>
        <end position="364"/>
    </location>
</feature>
<evidence type="ECO:0000256" key="1">
    <source>
        <dbReference type="PROSITE-ProRule" id="PRU00042"/>
    </source>
</evidence>
<dbReference type="SMART" id="SM00355">
    <property type="entry name" value="ZnF_C2H2"/>
    <property type="match status" value="2"/>
</dbReference>
<evidence type="ECO:0000259" key="3">
    <source>
        <dbReference type="PROSITE" id="PS50157"/>
    </source>
</evidence>
<keyword evidence="1" id="KW-0862">Zinc</keyword>
<dbReference type="OrthoDB" id="3437960at2759"/>
<evidence type="ECO:0000313" key="5">
    <source>
        <dbReference type="Proteomes" id="UP000027265"/>
    </source>
</evidence>
<proteinExistence type="predicted"/>
<keyword evidence="1" id="KW-0479">Metal-binding</keyword>
<feature type="domain" description="C2H2-type" evidence="3">
    <location>
        <begin position="515"/>
        <end position="543"/>
    </location>
</feature>
<dbReference type="STRING" id="933084.A0A067PVK6"/>
<name>A0A067PVK6_9AGAM</name>
<dbReference type="AlphaFoldDB" id="A0A067PVK6"/>
<feature type="region of interest" description="Disordered" evidence="2">
    <location>
        <begin position="35"/>
        <end position="56"/>
    </location>
</feature>
<evidence type="ECO:0000313" key="4">
    <source>
        <dbReference type="EMBL" id="KDQ54361.1"/>
    </source>
</evidence>
<reference evidence="5" key="1">
    <citation type="journal article" date="2014" name="Proc. Natl. Acad. Sci. U.S.A.">
        <title>Extensive sampling of basidiomycete genomes demonstrates inadequacy of the white-rot/brown-rot paradigm for wood decay fungi.</title>
        <authorList>
            <person name="Riley R."/>
            <person name="Salamov A.A."/>
            <person name="Brown D.W."/>
            <person name="Nagy L.G."/>
            <person name="Floudas D."/>
            <person name="Held B.W."/>
            <person name="Levasseur A."/>
            <person name="Lombard V."/>
            <person name="Morin E."/>
            <person name="Otillar R."/>
            <person name="Lindquist E.A."/>
            <person name="Sun H."/>
            <person name="LaButti K.M."/>
            <person name="Schmutz J."/>
            <person name="Jabbour D."/>
            <person name="Luo H."/>
            <person name="Baker S.E."/>
            <person name="Pisabarro A.G."/>
            <person name="Walton J.D."/>
            <person name="Blanchette R.A."/>
            <person name="Henrissat B."/>
            <person name="Martin F."/>
            <person name="Cullen D."/>
            <person name="Hibbett D.S."/>
            <person name="Grigoriev I.V."/>
        </authorList>
    </citation>
    <scope>NUCLEOTIDE SEQUENCE [LARGE SCALE GENOMIC DNA]</scope>
    <source>
        <strain evidence="5">MUCL 33604</strain>
    </source>
</reference>
<accession>A0A067PVK6</accession>
<dbReference type="HOGENOM" id="CLU_504390_0_0_1"/>
<dbReference type="SUPFAM" id="SSF57667">
    <property type="entry name" value="beta-beta-alpha zinc fingers"/>
    <property type="match status" value="1"/>
</dbReference>
<dbReference type="InParanoid" id="A0A067PVK6"/>
<dbReference type="InterPro" id="IPR013087">
    <property type="entry name" value="Znf_C2H2_type"/>
</dbReference>
<feature type="compositionally biased region" description="Low complexity" evidence="2">
    <location>
        <begin position="189"/>
        <end position="205"/>
    </location>
</feature>
<dbReference type="PROSITE" id="PS00028">
    <property type="entry name" value="ZINC_FINGER_C2H2_1"/>
    <property type="match status" value="1"/>
</dbReference>
<organism evidence="4 5">
    <name type="scientific">Jaapia argillacea MUCL 33604</name>
    <dbReference type="NCBI Taxonomy" id="933084"/>
    <lineage>
        <taxon>Eukaryota</taxon>
        <taxon>Fungi</taxon>
        <taxon>Dikarya</taxon>
        <taxon>Basidiomycota</taxon>
        <taxon>Agaricomycotina</taxon>
        <taxon>Agaricomycetes</taxon>
        <taxon>Agaricomycetidae</taxon>
        <taxon>Jaapiales</taxon>
        <taxon>Jaapiaceae</taxon>
        <taxon>Jaapia</taxon>
    </lineage>
</organism>
<dbReference type="EMBL" id="KL197729">
    <property type="protein sequence ID" value="KDQ54361.1"/>
    <property type="molecule type" value="Genomic_DNA"/>
</dbReference>
<feature type="domain" description="C2H2-type" evidence="3">
    <location>
        <begin position="487"/>
        <end position="514"/>
    </location>
</feature>
<dbReference type="Pfam" id="PF12874">
    <property type="entry name" value="zf-met"/>
    <property type="match status" value="1"/>
</dbReference>
<dbReference type="InterPro" id="IPR036236">
    <property type="entry name" value="Znf_C2H2_sf"/>
</dbReference>
<evidence type="ECO:0000256" key="2">
    <source>
        <dbReference type="SAM" id="MobiDB-lite"/>
    </source>
</evidence>
<dbReference type="Gene3D" id="3.30.160.60">
    <property type="entry name" value="Classic Zinc Finger"/>
    <property type="match status" value="1"/>
</dbReference>
<keyword evidence="1" id="KW-0863">Zinc-finger</keyword>